<name>A0A7W7GTS6_9ACTN</name>
<evidence type="ECO:0000313" key="2">
    <source>
        <dbReference type="EMBL" id="MBB4738082.1"/>
    </source>
</evidence>
<dbReference type="RefSeq" id="WP_185046992.1">
    <property type="nucleotide sequence ID" value="NZ_BAABFG010000005.1"/>
</dbReference>
<feature type="compositionally biased region" description="Acidic residues" evidence="1">
    <location>
        <begin position="36"/>
        <end position="66"/>
    </location>
</feature>
<proteinExistence type="predicted"/>
<dbReference type="EMBL" id="JACHNB010000001">
    <property type="protein sequence ID" value="MBB4738082.1"/>
    <property type="molecule type" value="Genomic_DNA"/>
</dbReference>
<reference evidence="2 3" key="1">
    <citation type="submission" date="2020-08" db="EMBL/GenBank/DDBJ databases">
        <title>Sequencing the genomes of 1000 actinobacteria strains.</title>
        <authorList>
            <person name="Klenk H.-P."/>
        </authorList>
    </citation>
    <scope>NUCLEOTIDE SEQUENCE [LARGE SCALE GENOMIC DNA]</scope>
    <source>
        <strain evidence="2 3">DSM 45809</strain>
    </source>
</reference>
<gene>
    <name evidence="2" type="ORF">BJY16_001541</name>
</gene>
<dbReference type="Proteomes" id="UP000546162">
    <property type="component" value="Unassembled WGS sequence"/>
</dbReference>
<feature type="region of interest" description="Disordered" evidence="1">
    <location>
        <begin position="1"/>
        <end position="20"/>
    </location>
</feature>
<dbReference type="AlphaFoldDB" id="A0A7W7GTS6"/>
<sequence length="92" mass="8963">MGGALADLSDEVSEPSTSEVCVEVAAVRDATGEAVDAPEGEAVDAPEGEAVDAPEGEAVDAPEGEASDTAAPARSARRESVSCATTSTAATA</sequence>
<protein>
    <submittedName>
        <fullName evidence="2">Uncharacterized protein</fullName>
    </submittedName>
</protein>
<evidence type="ECO:0000313" key="3">
    <source>
        <dbReference type="Proteomes" id="UP000546162"/>
    </source>
</evidence>
<comment type="caution">
    <text evidence="2">The sequence shown here is derived from an EMBL/GenBank/DDBJ whole genome shotgun (WGS) entry which is preliminary data.</text>
</comment>
<feature type="region of interest" description="Disordered" evidence="1">
    <location>
        <begin position="32"/>
        <end position="92"/>
    </location>
</feature>
<organism evidence="2 3">
    <name type="scientific">Actinoplanes octamycinicus</name>
    <dbReference type="NCBI Taxonomy" id="135948"/>
    <lineage>
        <taxon>Bacteria</taxon>
        <taxon>Bacillati</taxon>
        <taxon>Actinomycetota</taxon>
        <taxon>Actinomycetes</taxon>
        <taxon>Micromonosporales</taxon>
        <taxon>Micromonosporaceae</taxon>
        <taxon>Actinoplanes</taxon>
    </lineage>
</organism>
<accession>A0A7W7GTS6</accession>
<keyword evidence="3" id="KW-1185">Reference proteome</keyword>
<evidence type="ECO:0000256" key="1">
    <source>
        <dbReference type="SAM" id="MobiDB-lite"/>
    </source>
</evidence>